<organism evidence="1 2">
    <name type="scientific">Allacma fusca</name>
    <dbReference type="NCBI Taxonomy" id="39272"/>
    <lineage>
        <taxon>Eukaryota</taxon>
        <taxon>Metazoa</taxon>
        <taxon>Ecdysozoa</taxon>
        <taxon>Arthropoda</taxon>
        <taxon>Hexapoda</taxon>
        <taxon>Collembola</taxon>
        <taxon>Symphypleona</taxon>
        <taxon>Sminthuridae</taxon>
        <taxon>Allacma</taxon>
    </lineage>
</organism>
<name>A0A8J2PAR7_9HEXA</name>
<proteinExistence type="predicted"/>
<dbReference type="EMBL" id="CAJVCH010185365">
    <property type="protein sequence ID" value="CAG7729861.1"/>
    <property type="molecule type" value="Genomic_DNA"/>
</dbReference>
<evidence type="ECO:0000313" key="2">
    <source>
        <dbReference type="Proteomes" id="UP000708208"/>
    </source>
</evidence>
<dbReference type="Proteomes" id="UP000708208">
    <property type="component" value="Unassembled WGS sequence"/>
</dbReference>
<reference evidence="1" key="1">
    <citation type="submission" date="2021-06" db="EMBL/GenBank/DDBJ databases">
        <authorList>
            <person name="Hodson N. C."/>
            <person name="Mongue J. A."/>
            <person name="Jaron S. K."/>
        </authorList>
    </citation>
    <scope>NUCLEOTIDE SEQUENCE</scope>
</reference>
<comment type="caution">
    <text evidence="1">The sequence shown here is derived from an EMBL/GenBank/DDBJ whole genome shotgun (WGS) entry which is preliminary data.</text>
</comment>
<accession>A0A8J2PAR7</accession>
<keyword evidence="2" id="KW-1185">Reference proteome</keyword>
<dbReference type="AlphaFoldDB" id="A0A8J2PAR7"/>
<gene>
    <name evidence="1" type="ORF">AFUS01_LOCUS18551</name>
</gene>
<feature type="non-terminal residue" evidence="1">
    <location>
        <position position="1"/>
    </location>
</feature>
<evidence type="ECO:0000313" key="1">
    <source>
        <dbReference type="EMBL" id="CAG7729861.1"/>
    </source>
</evidence>
<sequence>FNNSIFGVTKLLSICSECRRRGTWKVGIKRIFCRYYSGNPSNSTISSKMENVYTVRFDRIYRTANLQHFYLYPFTVHTRPRGINNGETSLNKLHVDKDTGGGTGQNVVETIDVMWWLVAFDETLKSRMY</sequence>
<protein>
    <submittedName>
        <fullName evidence="1">Uncharacterized protein</fullName>
    </submittedName>
</protein>